<organism evidence="5 6">
    <name type="scientific">Pristionchus mayeri</name>
    <dbReference type="NCBI Taxonomy" id="1317129"/>
    <lineage>
        <taxon>Eukaryota</taxon>
        <taxon>Metazoa</taxon>
        <taxon>Ecdysozoa</taxon>
        <taxon>Nematoda</taxon>
        <taxon>Chromadorea</taxon>
        <taxon>Rhabditida</taxon>
        <taxon>Rhabditina</taxon>
        <taxon>Diplogasteromorpha</taxon>
        <taxon>Diplogasteroidea</taxon>
        <taxon>Neodiplogasteridae</taxon>
        <taxon>Pristionchus</taxon>
    </lineage>
</organism>
<proteinExistence type="predicted"/>
<evidence type="ECO:0000256" key="1">
    <source>
        <dbReference type="PROSITE-ProRule" id="PRU01005"/>
    </source>
</evidence>
<comment type="caution">
    <text evidence="5">The sequence shown here is derived from an EMBL/GenBank/DDBJ whole genome shotgun (WGS) entry which is preliminary data.</text>
</comment>
<evidence type="ECO:0000313" key="5">
    <source>
        <dbReference type="EMBL" id="GMR52616.1"/>
    </source>
</evidence>
<sequence length="138" mass="14303">FSSMYSLLATVSLLAFVAGVAAQCTGNDGPSCTSWKANGFCTNTGYTMDMRKMYCGVACGFCNRDGTQTAAGGGSTLTECVDKNANCASWNAATPSFCSRTDYSTAMKLQYCCKTCRPIVFATTTTAAASAATTEAAT</sequence>
<comment type="caution">
    <text evidence="1">Lacks conserved residue(s) required for the propagation of feature annotation.</text>
</comment>
<evidence type="ECO:0000256" key="2">
    <source>
        <dbReference type="SAM" id="SignalP"/>
    </source>
</evidence>
<dbReference type="InterPro" id="IPR003582">
    <property type="entry name" value="ShKT_dom"/>
</dbReference>
<name>A0AAN5CXP2_9BILA</name>
<dbReference type="EMBL" id="BTRK01000005">
    <property type="protein sequence ID" value="GMR52614.1"/>
    <property type="molecule type" value="Genomic_DNA"/>
</dbReference>
<feature type="signal peptide" evidence="2">
    <location>
        <begin position="1"/>
        <end position="22"/>
    </location>
</feature>
<evidence type="ECO:0000259" key="3">
    <source>
        <dbReference type="PROSITE" id="PS51670"/>
    </source>
</evidence>
<dbReference type="EMBL" id="BTRK01000005">
    <property type="protein sequence ID" value="GMR52616.1"/>
    <property type="molecule type" value="Genomic_DNA"/>
</dbReference>
<dbReference type="Pfam" id="PF01549">
    <property type="entry name" value="ShK"/>
    <property type="match status" value="2"/>
</dbReference>
<feature type="chain" id="PRO_5044710176" description="ShKT domain-containing protein" evidence="2">
    <location>
        <begin position="23"/>
        <end position="138"/>
    </location>
</feature>
<gene>
    <name evidence="4" type="ORF">PMAYCL1PPCAC_22808</name>
    <name evidence="5" type="ORF">PMAYCL1PPCAC_22811</name>
</gene>
<protein>
    <recommendedName>
        <fullName evidence="3">ShKT domain-containing protein</fullName>
    </recommendedName>
</protein>
<evidence type="ECO:0000313" key="6">
    <source>
        <dbReference type="Proteomes" id="UP001328107"/>
    </source>
</evidence>
<dbReference type="SMART" id="SM00254">
    <property type="entry name" value="ShKT"/>
    <property type="match status" value="2"/>
</dbReference>
<keyword evidence="2" id="KW-0732">Signal</keyword>
<dbReference type="Gene3D" id="1.10.10.1940">
    <property type="match status" value="2"/>
</dbReference>
<evidence type="ECO:0000313" key="4">
    <source>
        <dbReference type="EMBL" id="GMR52614.1"/>
    </source>
</evidence>
<keyword evidence="6" id="KW-1185">Reference proteome</keyword>
<dbReference type="Proteomes" id="UP001328107">
    <property type="component" value="Unassembled WGS sequence"/>
</dbReference>
<reference evidence="5" key="2">
    <citation type="submission" date="2023-06" db="EMBL/GenBank/DDBJ databases">
        <title>Genome assembly of Pristionchus species.</title>
        <authorList>
            <person name="Yoshida K."/>
            <person name="Sommer R.J."/>
        </authorList>
    </citation>
    <scope>NUCLEOTIDE SEQUENCE</scope>
    <source>
        <strain evidence="5 6">RS5460</strain>
    </source>
</reference>
<dbReference type="PANTHER" id="PTHR46707:SF1">
    <property type="entry name" value="COEXPRESSED WITH POLYCYSTINS-RELATED"/>
    <property type="match status" value="1"/>
</dbReference>
<accession>A0AAN5CXP2</accession>
<dbReference type="PANTHER" id="PTHR46707">
    <property type="entry name" value="PROTEIN CBG07468"/>
    <property type="match status" value="1"/>
</dbReference>
<feature type="domain" description="ShKT" evidence="3">
    <location>
        <begin position="24"/>
        <end position="62"/>
    </location>
</feature>
<feature type="non-terminal residue" evidence="5">
    <location>
        <position position="1"/>
    </location>
</feature>
<dbReference type="AlphaFoldDB" id="A0AAN5CXP2"/>
<dbReference type="PROSITE" id="PS51670">
    <property type="entry name" value="SHKT"/>
    <property type="match status" value="1"/>
</dbReference>
<reference evidence="6" key="1">
    <citation type="submission" date="2022-10" db="EMBL/GenBank/DDBJ databases">
        <title>Genome assembly of Pristionchus species.</title>
        <authorList>
            <person name="Yoshida K."/>
            <person name="Sommer R.J."/>
        </authorList>
    </citation>
    <scope>NUCLEOTIDE SEQUENCE [LARGE SCALE GENOMIC DNA]</scope>
    <source>
        <strain evidence="6">RS5460</strain>
    </source>
</reference>
<feature type="non-terminal residue" evidence="5">
    <location>
        <position position="138"/>
    </location>
</feature>